<sequence length="292" mass="33378">MKKQLLFYLSISAFCVLIGRAFQHLVWDAPFRTLLWDEALLRNFVENTLAFDWFSYVTSPVTDQWINATITLFGVLYLLAALSIFGLQKEGILRKLGMGLQLISSVALIFLAFLYAKEKFMQLAQFLEYSAQFSAPFLLWYMIRNREKEFPVLAAKVIIALTFICHGLYAVGFYPLPGKFLDMTIATLGVSEDQAKYMLLVAGILDFIVAIGIFISKIERPMLIYMVVWGSLTSLARLTGHFHLEFLENTFLQWLPAVIYRVPHALLPFIILQHSLNTQKVEELDVEEVVVA</sequence>
<protein>
    <recommendedName>
        <fullName evidence="4">DoxX-like protein</fullName>
    </recommendedName>
</protein>
<dbReference type="RefSeq" id="WP_109615712.1">
    <property type="nucleotide sequence ID" value="NZ_QGDO01000001.1"/>
</dbReference>
<dbReference type="EMBL" id="QGDO01000001">
    <property type="protein sequence ID" value="PWJ44201.1"/>
    <property type="molecule type" value="Genomic_DNA"/>
</dbReference>
<feature type="transmembrane region" description="Helical" evidence="1">
    <location>
        <begin position="153"/>
        <end position="177"/>
    </location>
</feature>
<keyword evidence="1" id="KW-0812">Transmembrane</keyword>
<evidence type="ECO:0008006" key="4">
    <source>
        <dbReference type="Google" id="ProtNLM"/>
    </source>
</evidence>
<feature type="transmembrane region" description="Helical" evidence="1">
    <location>
        <begin position="222"/>
        <end position="239"/>
    </location>
</feature>
<reference evidence="2 3" key="1">
    <citation type="submission" date="2018-03" db="EMBL/GenBank/DDBJ databases">
        <title>Genomic Encyclopedia of Archaeal and Bacterial Type Strains, Phase II (KMG-II): from individual species to whole genera.</title>
        <authorList>
            <person name="Goeker M."/>
        </authorList>
    </citation>
    <scope>NUCLEOTIDE SEQUENCE [LARGE SCALE GENOMIC DNA]</scope>
    <source>
        <strain evidence="2 3">DSM 28229</strain>
    </source>
</reference>
<name>A0A315ZFC1_SEDFL</name>
<keyword evidence="1" id="KW-0472">Membrane</keyword>
<feature type="transmembrane region" description="Helical" evidence="1">
    <location>
        <begin position="65"/>
        <end position="87"/>
    </location>
</feature>
<feature type="transmembrane region" description="Helical" evidence="1">
    <location>
        <begin position="197"/>
        <end position="215"/>
    </location>
</feature>
<comment type="caution">
    <text evidence="2">The sequence shown here is derived from an EMBL/GenBank/DDBJ whole genome shotgun (WGS) entry which is preliminary data.</text>
</comment>
<organism evidence="2 3">
    <name type="scientific">Sediminitomix flava</name>
    <dbReference type="NCBI Taxonomy" id="379075"/>
    <lineage>
        <taxon>Bacteria</taxon>
        <taxon>Pseudomonadati</taxon>
        <taxon>Bacteroidota</taxon>
        <taxon>Cytophagia</taxon>
        <taxon>Cytophagales</taxon>
        <taxon>Flammeovirgaceae</taxon>
        <taxon>Sediminitomix</taxon>
    </lineage>
</organism>
<gene>
    <name evidence="2" type="ORF">BC781_101551</name>
</gene>
<feature type="transmembrane region" description="Helical" evidence="1">
    <location>
        <begin position="122"/>
        <end position="141"/>
    </location>
</feature>
<keyword evidence="3" id="KW-1185">Reference proteome</keyword>
<evidence type="ECO:0000256" key="1">
    <source>
        <dbReference type="SAM" id="Phobius"/>
    </source>
</evidence>
<proteinExistence type="predicted"/>
<feature type="transmembrane region" description="Helical" evidence="1">
    <location>
        <begin position="251"/>
        <end position="272"/>
    </location>
</feature>
<dbReference type="OrthoDB" id="839794at2"/>
<accession>A0A315ZFC1</accession>
<keyword evidence="1" id="KW-1133">Transmembrane helix</keyword>
<evidence type="ECO:0000313" key="2">
    <source>
        <dbReference type="EMBL" id="PWJ44201.1"/>
    </source>
</evidence>
<dbReference type="AlphaFoldDB" id="A0A315ZFC1"/>
<dbReference type="Proteomes" id="UP000245535">
    <property type="component" value="Unassembled WGS sequence"/>
</dbReference>
<evidence type="ECO:0000313" key="3">
    <source>
        <dbReference type="Proteomes" id="UP000245535"/>
    </source>
</evidence>
<feature type="transmembrane region" description="Helical" evidence="1">
    <location>
        <begin position="99"/>
        <end position="116"/>
    </location>
</feature>